<sequence>MLFAKTRQNSPCRKHKNTQSHWQANYESISSIMHFTTLIKHSVLNELKTSPPREHLLTATYLMANHHQCRNEPKMKSRINSINVGKAINHLQEEAKLRITNKKLNL</sequence>
<evidence type="ECO:0000313" key="1">
    <source>
        <dbReference type="EMBL" id="KAK7335700.1"/>
    </source>
</evidence>
<name>A0AAN9LGP6_PHACN</name>
<gene>
    <name evidence="1" type="ORF">VNO80_27685</name>
</gene>
<evidence type="ECO:0000313" key="2">
    <source>
        <dbReference type="Proteomes" id="UP001374584"/>
    </source>
</evidence>
<comment type="caution">
    <text evidence="1">The sequence shown here is derived from an EMBL/GenBank/DDBJ whole genome shotgun (WGS) entry which is preliminary data.</text>
</comment>
<dbReference type="AlphaFoldDB" id="A0AAN9LGP6"/>
<proteinExistence type="predicted"/>
<dbReference type="EMBL" id="JAYMYR010000010">
    <property type="protein sequence ID" value="KAK7335700.1"/>
    <property type="molecule type" value="Genomic_DNA"/>
</dbReference>
<accession>A0AAN9LGP6</accession>
<reference evidence="1 2" key="1">
    <citation type="submission" date="2024-01" db="EMBL/GenBank/DDBJ databases">
        <title>The genomes of 5 underutilized Papilionoideae crops provide insights into root nodulation and disease resistanc.</title>
        <authorList>
            <person name="Jiang F."/>
        </authorList>
    </citation>
    <scope>NUCLEOTIDE SEQUENCE [LARGE SCALE GENOMIC DNA]</scope>
    <source>
        <strain evidence="1">JINMINGXINNONG_FW02</strain>
        <tissue evidence="1">Leaves</tissue>
    </source>
</reference>
<organism evidence="1 2">
    <name type="scientific">Phaseolus coccineus</name>
    <name type="common">Scarlet runner bean</name>
    <name type="synonym">Phaseolus multiflorus</name>
    <dbReference type="NCBI Taxonomy" id="3886"/>
    <lineage>
        <taxon>Eukaryota</taxon>
        <taxon>Viridiplantae</taxon>
        <taxon>Streptophyta</taxon>
        <taxon>Embryophyta</taxon>
        <taxon>Tracheophyta</taxon>
        <taxon>Spermatophyta</taxon>
        <taxon>Magnoliopsida</taxon>
        <taxon>eudicotyledons</taxon>
        <taxon>Gunneridae</taxon>
        <taxon>Pentapetalae</taxon>
        <taxon>rosids</taxon>
        <taxon>fabids</taxon>
        <taxon>Fabales</taxon>
        <taxon>Fabaceae</taxon>
        <taxon>Papilionoideae</taxon>
        <taxon>50 kb inversion clade</taxon>
        <taxon>NPAAA clade</taxon>
        <taxon>indigoferoid/millettioid clade</taxon>
        <taxon>Phaseoleae</taxon>
        <taxon>Phaseolus</taxon>
    </lineage>
</organism>
<dbReference type="Proteomes" id="UP001374584">
    <property type="component" value="Unassembled WGS sequence"/>
</dbReference>
<protein>
    <submittedName>
        <fullName evidence="1">Uncharacterized protein</fullName>
    </submittedName>
</protein>
<keyword evidence="2" id="KW-1185">Reference proteome</keyword>